<accession>A0ABP6T0H7</accession>
<evidence type="ECO:0000259" key="2">
    <source>
        <dbReference type="Pfam" id="PF00501"/>
    </source>
</evidence>
<feature type="region of interest" description="Disordered" evidence="1">
    <location>
        <begin position="197"/>
        <end position="242"/>
    </location>
</feature>
<dbReference type="Pfam" id="PF00501">
    <property type="entry name" value="AMP-binding"/>
    <property type="match status" value="1"/>
</dbReference>
<reference evidence="4" key="1">
    <citation type="journal article" date="2019" name="Int. J. Syst. Evol. Microbiol.">
        <title>The Global Catalogue of Microorganisms (GCM) 10K type strain sequencing project: providing services to taxonomists for standard genome sequencing and annotation.</title>
        <authorList>
            <consortium name="The Broad Institute Genomics Platform"/>
            <consortium name="The Broad Institute Genome Sequencing Center for Infectious Disease"/>
            <person name="Wu L."/>
            <person name="Ma J."/>
        </authorList>
    </citation>
    <scope>NUCLEOTIDE SEQUENCE [LARGE SCALE GENOMIC DNA]</scope>
    <source>
        <strain evidence="4">JCM 9458</strain>
    </source>
</reference>
<dbReference type="PANTHER" id="PTHR43767">
    <property type="entry name" value="LONG-CHAIN-FATTY-ACID--COA LIGASE"/>
    <property type="match status" value="1"/>
</dbReference>
<dbReference type="InterPro" id="IPR050237">
    <property type="entry name" value="ATP-dep_AMP-bd_enzyme"/>
</dbReference>
<dbReference type="Gene3D" id="3.40.50.12780">
    <property type="entry name" value="N-terminal domain of ligase-like"/>
    <property type="match status" value="1"/>
</dbReference>
<organism evidence="3 4">
    <name type="scientific">Cryptosporangium minutisporangium</name>
    <dbReference type="NCBI Taxonomy" id="113569"/>
    <lineage>
        <taxon>Bacteria</taxon>
        <taxon>Bacillati</taxon>
        <taxon>Actinomycetota</taxon>
        <taxon>Actinomycetes</taxon>
        <taxon>Cryptosporangiales</taxon>
        <taxon>Cryptosporangiaceae</taxon>
        <taxon>Cryptosporangium</taxon>
    </lineage>
</organism>
<dbReference type="EMBL" id="BAAAYN010000024">
    <property type="protein sequence ID" value="GAA3389462.1"/>
    <property type="molecule type" value="Genomic_DNA"/>
</dbReference>
<dbReference type="InterPro" id="IPR042099">
    <property type="entry name" value="ANL_N_sf"/>
</dbReference>
<feature type="domain" description="AMP-dependent synthetase/ligase" evidence="2">
    <location>
        <begin position="33"/>
        <end position="190"/>
    </location>
</feature>
<dbReference type="SUPFAM" id="SSF56801">
    <property type="entry name" value="Acetyl-CoA synthetase-like"/>
    <property type="match status" value="1"/>
</dbReference>
<feature type="compositionally biased region" description="Polar residues" evidence="1">
    <location>
        <begin position="212"/>
        <end position="231"/>
    </location>
</feature>
<gene>
    <name evidence="3" type="ORF">GCM10020369_39670</name>
</gene>
<evidence type="ECO:0000313" key="4">
    <source>
        <dbReference type="Proteomes" id="UP001501676"/>
    </source>
</evidence>
<dbReference type="PANTHER" id="PTHR43767:SF1">
    <property type="entry name" value="NONRIBOSOMAL PEPTIDE SYNTHASE PES1 (EUROFUNG)-RELATED"/>
    <property type="match status" value="1"/>
</dbReference>
<dbReference type="InterPro" id="IPR000873">
    <property type="entry name" value="AMP-dep_synth/lig_dom"/>
</dbReference>
<comment type="caution">
    <text evidence="3">The sequence shown here is derived from an EMBL/GenBank/DDBJ whole genome shotgun (WGS) entry which is preliminary data.</text>
</comment>
<keyword evidence="4" id="KW-1185">Reference proteome</keyword>
<evidence type="ECO:0000313" key="3">
    <source>
        <dbReference type="EMBL" id="GAA3389462.1"/>
    </source>
</evidence>
<proteinExistence type="predicted"/>
<dbReference type="Proteomes" id="UP001501676">
    <property type="component" value="Unassembled WGS sequence"/>
</dbReference>
<sequence>MSLLWPTDTDPAGIEAVPLSDRALPASTYALLDRAATCWPDDEATVFLPDVTAWQKPVTSTHAELRDRVHRVANVFTELGVGRRDAVAFLAPNSGEMLAALLAAQAVGIAQPINPALSPAAIAGLLRLGGARLIVAAEPSIELAAELGKELGVPVLALQPDDPDRLDALDAQSRADVPSLDELAAAQPDDRLLTADRAAPGDLASYRPASRPWSSITSRRATRTWFRTPSGSGRPGPATPAR</sequence>
<evidence type="ECO:0000256" key="1">
    <source>
        <dbReference type="SAM" id="MobiDB-lite"/>
    </source>
</evidence>
<name>A0ABP6T0H7_9ACTN</name>
<dbReference type="RefSeq" id="WP_345729645.1">
    <property type="nucleotide sequence ID" value="NZ_BAAAYN010000024.1"/>
</dbReference>
<protein>
    <recommendedName>
        <fullName evidence="2">AMP-dependent synthetase/ligase domain-containing protein</fullName>
    </recommendedName>
</protein>